<accession>A0ACC1TGH1</accession>
<organism evidence="1 2">
    <name type="scientific">Lentinula aff. lateritia</name>
    <dbReference type="NCBI Taxonomy" id="2804960"/>
    <lineage>
        <taxon>Eukaryota</taxon>
        <taxon>Fungi</taxon>
        <taxon>Dikarya</taxon>
        <taxon>Basidiomycota</taxon>
        <taxon>Agaricomycotina</taxon>
        <taxon>Agaricomycetes</taxon>
        <taxon>Agaricomycetidae</taxon>
        <taxon>Agaricales</taxon>
        <taxon>Marasmiineae</taxon>
        <taxon>Omphalotaceae</taxon>
        <taxon>Lentinula</taxon>
    </lineage>
</organism>
<keyword evidence="2" id="KW-1185">Reference proteome</keyword>
<proteinExistence type="predicted"/>
<reference evidence="1" key="1">
    <citation type="submission" date="2022-09" db="EMBL/GenBank/DDBJ databases">
        <title>A Global Phylogenomic Analysis of the Shiitake Genus Lentinula.</title>
        <authorList>
            <consortium name="DOE Joint Genome Institute"/>
            <person name="Sierra-Patev S."/>
            <person name="Min B."/>
            <person name="Naranjo-Ortiz M."/>
            <person name="Looney B."/>
            <person name="Konkel Z."/>
            <person name="Slot J.C."/>
            <person name="Sakamoto Y."/>
            <person name="Steenwyk J.L."/>
            <person name="Rokas A."/>
            <person name="Carro J."/>
            <person name="Camarero S."/>
            <person name="Ferreira P."/>
            <person name="Molpeceres G."/>
            <person name="Ruiz-Duenas F.J."/>
            <person name="Serrano A."/>
            <person name="Henrissat B."/>
            <person name="Drula E."/>
            <person name="Hughes K.W."/>
            <person name="Mata J.L."/>
            <person name="Ishikawa N.K."/>
            <person name="Vargas-Isla R."/>
            <person name="Ushijima S."/>
            <person name="Smith C.A."/>
            <person name="Ahrendt S."/>
            <person name="Andreopoulos W."/>
            <person name="He G."/>
            <person name="Labutti K."/>
            <person name="Lipzen A."/>
            <person name="Ng V."/>
            <person name="Riley R."/>
            <person name="Sandor L."/>
            <person name="Barry K."/>
            <person name="Martinez A.T."/>
            <person name="Xiao Y."/>
            <person name="Gibbons J.G."/>
            <person name="Terashima K."/>
            <person name="Grigoriev I.V."/>
            <person name="Hibbett D.S."/>
        </authorList>
    </citation>
    <scope>NUCLEOTIDE SEQUENCE</scope>
    <source>
        <strain evidence="1">TMI1499</strain>
    </source>
</reference>
<sequence>MANTVNTIPGFLRRITRMPPIINANQPLTRDTIRTLDSLQDMTHYLLEIRSFQGRYSVLEPKWAHIWCWLVALLKPFSSYADTNQRSEAKNRCILVVFSFLNSIASPSRTPVVDLHNFIFSLADSHEAIPIMANFWILFSTTQYTWAVQQAVTQFLVVFIHALDDSVFMEVFRVAVNEACPGSDLLSLWSTTTVDICARSLPSNLNLQLVTACQELLLAETTLFFQPIPALNIVHITLTRMYKLWSRYLTTRPTQNVYLENLCFMSVQSLAKISLQLISGGPNWIVKALDAGLLLLLAKTLAWMQASPDLQLDESIHIVFEGIIRMLLLDSVYRPVLRGVRRSLGKLQSQSLDKYLADGDLREWWTDLAGDVLSPNVRDVQTVCFRKALHTVCSNEKCNHSSPGVERSQLCKNCLGAVYCSRSCQRLDWKARHRVVCSKLKAKRLNSSSFSELLLKSKLVEMGLFAPSTPKGSCIGPSVI</sequence>
<evidence type="ECO:0000313" key="1">
    <source>
        <dbReference type="EMBL" id="KAJ3803773.1"/>
    </source>
</evidence>
<gene>
    <name evidence="1" type="ORF">F5876DRAFT_71181</name>
</gene>
<protein>
    <submittedName>
        <fullName evidence="1">Uncharacterized protein</fullName>
    </submittedName>
</protein>
<name>A0ACC1TGH1_9AGAR</name>
<dbReference type="Proteomes" id="UP001163835">
    <property type="component" value="Unassembled WGS sequence"/>
</dbReference>
<evidence type="ECO:0000313" key="2">
    <source>
        <dbReference type="Proteomes" id="UP001163835"/>
    </source>
</evidence>
<dbReference type="EMBL" id="MU796811">
    <property type="protein sequence ID" value="KAJ3803773.1"/>
    <property type="molecule type" value="Genomic_DNA"/>
</dbReference>
<comment type="caution">
    <text evidence="1">The sequence shown here is derived from an EMBL/GenBank/DDBJ whole genome shotgun (WGS) entry which is preliminary data.</text>
</comment>